<reference evidence="3 4" key="1">
    <citation type="submission" date="2019-03" db="EMBL/GenBank/DDBJ databases">
        <title>Single cell metagenomics reveals metabolic interactions within the superorganism composed of flagellate Streblomastix strix and complex community of Bacteroidetes bacteria on its surface.</title>
        <authorList>
            <person name="Treitli S.C."/>
            <person name="Kolisko M."/>
            <person name="Husnik F."/>
            <person name="Keeling P."/>
            <person name="Hampl V."/>
        </authorList>
    </citation>
    <scope>NUCLEOTIDE SEQUENCE [LARGE SCALE GENOMIC DNA]</scope>
    <source>
        <strain evidence="3">ST1C</strain>
    </source>
</reference>
<feature type="transmembrane region" description="Helical" evidence="2">
    <location>
        <begin position="267"/>
        <end position="290"/>
    </location>
</feature>
<organism evidence="3 4">
    <name type="scientific">Streblomastix strix</name>
    <dbReference type="NCBI Taxonomy" id="222440"/>
    <lineage>
        <taxon>Eukaryota</taxon>
        <taxon>Metamonada</taxon>
        <taxon>Preaxostyla</taxon>
        <taxon>Oxymonadida</taxon>
        <taxon>Streblomastigidae</taxon>
        <taxon>Streblomastix</taxon>
    </lineage>
</organism>
<evidence type="ECO:0000313" key="4">
    <source>
        <dbReference type="Proteomes" id="UP000324800"/>
    </source>
</evidence>
<dbReference type="EMBL" id="SNRW01000574">
    <property type="protein sequence ID" value="KAA6400366.1"/>
    <property type="molecule type" value="Genomic_DNA"/>
</dbReference>
<protein>
    <submittedName>
        <fullName evidence="3">Uncharacterized protein</fullName>
    </submittedName>
</protein>
<feature type="compositionally biased region" description="Acidic residues" evidence="1">
    <location>
        <begin position="602"/>
        <end position="614"/>
    </location>
</feature>
<feature type="compositionally biased region" description="Basic and acidic residues" evidence="1">
    <location>
        <begin position="390"/>
        <end position="402"/>
    </location>
</feature>
<keyword evidence="2" id="KW-0812">Transmembrane</keyword>
<keyword evidence="2" id="KW-1133">Transmembrane helix</keyword>
<feature type="region of interest" description="Disordered" evidence="1">
    <location>
        <begin position="390"/>
        <end position="477"/>
    </location>
</feature>
<feature type="compositionally biased region" description="Basic residues" evidence="1">
    <location>
        <begin position="625"/>
        <end position="636"/>
    </location>
</feature>
<comment type="caution">
    <text evidence="3">The sequence shown here is derived from an EMBL/GenBank/DDBJ whole genome shotgun (WGS) entry which is preliminary data.</text>
</comment>
<evidence type="ECO:0000313" key="3">
    <source>
        <dbReference type="EMBL" id="KAA6400366.1"/>
    </source>
</evidence>
<gene>
    <name evidence="3" type="ORF">EZS28_004111</name>
</gene>
<feature type="compositionally biased region" description="Polar residues" evidence="1">
    <location>
        <begin position="466"/>
        <end position="477"/>
    </location>
</feature>
<evidence type="ECO:0000256" key="2">
    <source>
        <dbReference type="SAM" id="Phobius"/>
    </source>
</evidence>
<name>A0A5J4X0T2_9EUKA</name>
<feature type="compositionally biased region" description="Polar residues" evidence="1">
    <location>
        <begin position="560"/>
        <end position="575"/>
    </location>
</feature>
<sequence length="648" mass="74660">MHPKRHVPLRVPEQSHKRQKRVFQNAVPINTITIIIMMYIILSLSLLAQMTMVVLVTYQVEPWPTRLGLSGLRASSAQLLPFLALHLIVPGKGVLNDSQLLRSSPGWLGMDHLSPNKSQVLQTFSQFTEYLRHIHDLSRFGEVREIGDSLLDPALVYDSFNVKSVHNALFQPSTCFLLNKQECEVYKQRMPTTSLGSGVPVNGIEALMQLLFRSSQLIVLRGINEIQSTQSAFIYLNTALVWDLGQGLEQITTLLAEDANKQMKKQIIIITVVSVLNLLIIIIVFSYLFFHIQIQLDHVVSKTLRIRELIPTEETMSIHWNKAYILGEAKIDDLHQSIIENAGEMMEHLIKGEDKMFASKAENVRRALEKHKREEKLLIPEGIEIVDPDENKQDLKKNEEKNKQRKRRKEKENDDDDFSNSGSGSGSGSGRYGESDTDDDLTELNSKKRKKNDLEQIKKSQRRQNIKSPQSSLQKQSNLTTDFSIQVNQTNKDNLYLIQYDKDINEILNQFDNLVKKFEEGNDIREGISALFEYFIEIHIMNDNRMMLEYQKLKKEHDNFNQGKNNNETSIQNDETAQKDDVTSRIKKQNKDVSIDEKKDEEFDDEDEDDEDDQSIYQLHSGSNAHRRSFKSKQSQKTKLQTRNNGKY</sequence>
<dbReference type="Proteomes" id="UP000324800">
    <property type="component" value="Unassembled WGS sequence"/>
</dbReference>
<feature type="transmembrane region" description="Helical" evidence="2">
    <location>
        <begin position="27"/>
        <end position="56"/>
    </location>
</feature>
<feature type="region of interest" description="Disordered" evidence="1">
    <location>
        <begin position="559"/>
        <end position="648"/>
    </location>
</feature>
<feature type="compositionally biased region" description="Low complexity" evidence="1">
    <location>
        <begin position="637"/>
        <end position="648"/>
    </location>
</feature>
<proteinExistence type="predicted"/>
<feature type="compositionally biased region" description="Basic and acidic residues" evidence="1">
    <location>
        <begin position="576"/>
        <end position="601"/>
    </location>
</feature>
<accession>A0A5J4X0T2</accession>
<dbReference type="AlphaFoldDB" id="A0A5J4X0T2"/>
<feature type="compositionally biased region" description="Polar residues" evidence="1">
    <location>
        <begin position="615"/>
        <end position="624"/>
    </location>
</feature>
<keyword evidence="2" id="KW-0472">Membrane</keyword>
<evidence type="ECO:0000256" key="1">
    <source>
        <dbReference type="SAM" id="MobiDB-lite"/>
    </source>
</evidence>